<reference evidence="1" key="1">
    <citation type="submission" date="2020-08" db="EMBL/GenBank/DDBJ databases">
        <title>Multicomponent nature underlies the extraordinary mechanical properties of spider dragline silk.</title>
        <authorList>
            <person name="Kono N."/>
            <person name="Nakamura H."/>
            <person name="Mori M."/>
            <person name="Yoshida Y."/>
            <person name="Ohtoshi R."/>
            <person name="Malay A.D."/>
            <person name="Moran D.A.P."/>
            <person name="Tomita M."/>
            <person name="Numata K."/>
            <person name="Arakawa K."/>
        </authorList>
    </citation>
    <scope>NUCLEOTIDE SEQUENCE</scope>
</reference>
<dbReference type="AlphaFoldDB" id="A0A8X6Q2N3"/>
<protein>
    <submittedName>
        <fullName evidence="1">Uncharacterized protein</fullName>
    </submittedName>
</protein>
<organism evidence="1 2">
    <name type="scientific">Nephila pilipes</name>
    <name type="common">Giant wood spider</name>
    <name type="synonym">Nephila maculata</name>
    <dbReference type="NCBI Taxonomy" id="299642"/>
    <lineage>
        <taxon>Eukaryota</taxon>
        <taxon>Metazoa</taxon>
        <taxon>Ecdysozoa</taxon>
        <taxon>Arthropoda</taxon>
        <taxon>Chelicerata</taxon>
        <taxon>Arachnida</taxon>
        <taxon>Araneae</taxon>
        <taxon>Araneomorphae</taxon>
        <taxon>Entelegynae</taxon>
        <taxon>Araneoidea</taxon>
        <taxon>Nephilidae</taxon>
        <taxon>Nephila</taxon>
    </lineage>
</organism>
<dbReference type="EMBL" id="BMAW01121985">
    <property type="protein sequence ID" value="GFT96787.1"/>
    <property type="molecule type" value="Genomic_DNA"/>
</dbReference>
<name>A0A8X6Q2N3_NEPPI</name>
<evidence type="ECO:0000313" key="2">
    <source>
        <dbReference type="Proteomes" id="UP000887013"/>
    </source>
</evidence>
<gene>
    <name evidence="1" type="ORF">NPIL_40301</name>
</gene>
<dbReference type="Proteomes" id="UP000887013">
    <property type="component" value="Unassembled WGS sequence"/>
</dbReference>
<keyword evidence="2" id="KW-1185">Reference proteome</keyword>
<sequence>MRSGKGKYFIALNKETGVEYSAFLLRNEVDMTCICREPDRFGQLARTLPHIDQVICSKNKAGITAEHYVGLLEVMIIGYITLEASADTVRLNIDVLKAAMIVKSTTAKLRKMDESTTDGK</sequence>
<comment type="caution">
    <text evidence="1">The sequence shown here is derived from an EMBL/GenBank/DDBJ whole genome shotgun (WGS) entry which is preliminary data.</text>
</comment>
<evidence type="ECO:0000313" key="1">
    <source>
        <dbReference type="EMBL" id="GFT96787.1"/>
    </source>
</evidence>
<accession>A0A8X6Q2N3</accession>
<proteinExistence type="predicted"/>